<organism evidence="1 2">
    <name type="scientific">Dendrolimus kikuchii</name>
    <dbReference type="NCBI Taxonomy" id="765133"/>
    <lineage>
        <taxon>Eukaryota</taxon>
        <taxon>Metazoa</taxon>
        <taxon>Ecdysozoa</taxon>
        <taxon>Arthropoda</taxon>
        <taxon>Hexapoda</taxon>
        <taxon>Insecta</taxon>
        <taxon>Pterygota</taxon>
        <taxon>Neoptera</taxon>
        <taxon>Endopterygota</taxon>
        <taxon>Lepidoptera</taxon>
        <taxon>Glossata</taxon>
        <taxon>Ditrysia</taxon>
        <taxon>Bombycoidea</taxon>
        <taxon>Lasiocampidae</taxon>
        <taxon>Dendrolimus</taxon>
    </lineage>
</organism>
<proteinExistence type="predicted"/>
<sequence>MEKRCTDLQNNLKNINLKYEVLETKIHQIEQSQLANQLEICGIKETEKEDVEEIAKDIAMSILQAPEDIIKVYRKKRNRLNNQKSMDNSVITVILREGIRDMWIEAAKSSPINAEKLGLEKNNKIYLRESLTPATAFLLWKTKEELKGTFKFIWCKHGSVLVRKSENKKL</sequence>
<gene>
    <name evidence="1" type="ORF">K1T71_012556</name>
</gene>
<dbReference type="EMBL" id="CM034409">
    <property type="protein sequence ID" value="KAJ0171793.1"/>
    <property type="molecule type" value="Genomic_DNA"/>
</dbReference>
<keyword evidence="2" id="KW-1185">Reference proteome</keyword>
<evidence type="ECO:0000313" key="2">
    <source>
        <dbReference type="Proteomes" id="UP000824533"/>
    </source>
</evidence>
<accession>A0ACC1CJR5</accession>
<dbReference type="Proteomes" id="UP000824533">
    <property type="component" value="Linkage Group LG23"/>
</dbReference>
<comment type="caution">
    <text evidence="1">The sequence shown here is derived from an EMBL/GenBank/DDBJ whole genome shotgun (WGS) entry which is preliminary data.</text>
</comment>
<evidence type="ECO:0000313" key="1">
    <source>
        <dbReference type="EMBL" id="KAJ0171793.1"/>
    </source>
</evidence>
<reference evidence="1 2" key="1">
    <citation type="journal article" date="2021" name="Front. Genet.">
        <title>Chromosome-Level Genome Assembly Reveals Significant Gene Expansion in the Toll and IMD Signaling Pathways of Dendrolimus kikuchii.</title>
        <authorList>
            <person name="Zhou J."/>
            <person name="Wu P."/>
            <person name="Xiong Z."/>
            <person name="Liu N."/>
            <person name="Zhao N."/>
            <person name="Ji M."/>
            <person name="Qiu Y."/>
            <person name="Yang B."/>
        </authorList>
    </citation>
    <scope>NUCLEOTIDE SEQUENCE [LARGE SCALE GENOMIC DNA]</scope>
    <source>
        <strain evidence="1">Ann1</strain>
    </source>
</reference>
<protein>
    <submittedName>
        <fullName evidence="1">Uncharacterized protein</fullName>
    </submittedName>
</protein>
<name>A0ACC1CJR5_9NEOP</name>